<dbReference type="Gene3D" id="3.30.300.220">
    <property type="match status" value="1"/>
</dbReference>
<accession>A0A4U8Z7X3</accession>
<protein>
    <submittedName>
        <fullName evidence="4">Enoyl-CoA hydratase/carnithine racemase (Modular protein)</fullName>
    </submittedName>
</protein>
<dbReference type="EMBL" id="LR536451">
    <property type="protein sequence ID" value="VFU16546.1"/>
    <property type="molecule type" value="Genomic_DNA"/>
</dbReference>
<name>A0A4U8Z7X3_METTU</name>
<dbReference type="AlphaFoldDB" id="A0A4U8Z7X3"/>
<dbReference type="RefSeq" id="WP_134492970.1">
    <property type="nucleotide sequence ID" value="NZ_LR536451.1"/>
</dbReference>
<comment type="subcellular location">
    <subcellularLocation>
        <location evidence="1">Peroxisome</location>
    </subcellularLocation>
</comment>
<reference evidence="4 5" key="1">
    <citation type="submission" date="2019-03" db="EMBL/GenBank/DDBJ databases">
        <authorList>
            <person name="Kox A.R. M."/>
        </authorList>
    </citation>
    <scope>NUCLEOTIDE SEQUENCE [LARGE SCALE GENOMIC DNA]</scope>
    <source>
        <strain evidence="4">MTUNDRAET4 annotated genome</strain>
        <plasmid evidence="5">2</plasmid>
    </source>
</reference>
<dbReference type="GO" id="GO:0004165">
    <property type="term" value="F:delta(3)-delta(2)-enoyl-CoA isomerase activity"/>
    <property type="evidence" value="ECO:0007669"/>
    <property type="project" value="UniProtKB-ARBA"/>
</dbReference>
<proteinExistence type="predicted"/>
<keyword evidence="4" id="KW-0614">Plasmid</keyword>
<dbReference type="Pfam" id="PF00378">
    <property type="entry name" value="ECH_1"/>
    <property type="match status" value="1"/>
</dbReference>
<sequence length="322" mass="34222">MNDSVLVCDPDDGVRLLTMSRLGAATPLDKATYVALAAALASARDDASIRVIALTGAGLCFTSGNASPTSRFRRTRATFVALDFLKMLSTFQNLSSRRWKVCLTGIGATLLLHCDLVYAGRGAQFCLPFVPLFGLCPEGAADYLLPRFAGAKRAAELLLLGEPFTAQTAAEAGLINAQTDDGEALSVALANRGARGAAVEAVAATRNLLKRSFALNVAETLEAEAQSFEALRCGPEAQAAFAAFRQMSFASGESFKCGLRADLRLFASQSPLKLRLDEVDDNFATNIVVQKIQRRDDIPAFAARLLLLFLDLAQGGAPAPRS</sequence>
<keyword evidence="3" id="KW-0413">Isomerase</keyword>
<dbReference type="InterPro" id="IPR029045">
    <property type="entry name" value="ClpP/crotonase-like_dom_sf"/>
</dbReference>
<dbReference type="SUPFAM" id="SSF52096">
    <property type="entry name" value="ClpP/crotonase"/>
    <property type="match status" value="1"/>
</dbReference>
<geneLocation type="plasmid" evidence="4 5">
    <name>2</name>
</geneLocation>
<gene>
    <name evidence="4" type="ORF">MTUNDRAET4_0198</name>
</gene>
<dbReference type="PANTHER" id="PTHR43684:SF1">
    <property type="entry name" value="ENOYL-COA DELTA ISOMERASE 2"/>
    <property type="match status" value="1"/>
</dbReference>
<evidence type="ECO:0000313" key="4">
    <source>
        <dbReference type="EMBL" id="VFU16546.1"/>
    </source>
</evidence>
<keyword evidence="2" id="KW-0576">Peroxisome</keyword>
<organism evidence="4 5">
    <name type="scientific">Methylocella tundrae</name>
    <dbReference type="NCBI Taxonomy" id="227605"/>
    <lineage>
        <taxon>Bacteria</taxon>
        <taxon>Pseudomonadati</taxon>
        <taxon>Pseudomonadota</taxon>
        <taxon>Alphaproteobacteria</taxon>
        <taxon>Hyphomicrobiales</taxon>
        <taxon>Beijerinckiaceae</taxon>
        <taxon>Methylocella</taxon>
    </lineage>
</organism>
<evidence type="ECO:0000256" key="3">
    <source>
        <dbReference type="ARBA" id="ARBA00023235"/>
    </source>
</evidence>
<dbReference type="KEGG" id="mtun:MTUNDRAET4_0198.1"/>
<evidence type="ECO:0000256" key="1">
    <source>
        <dbReference type="ARBA" id="ARBA00004275"/>
    </source>
</evidence>
<dbReference type="PANTHER" id="PTHR43684">
    <property type="match status" value="1"/>
</dbReference>
<dbReference type="OrthoDB" id="9797151at2"/>
<dbReference type="Gene3D" id="3.90.226.10">
    <property type="entry name" value="2-enoyl-CoA Hydratase, Chain A, domain 1"/>
    <property type="match status" value="1"/>
</dbReference>
<evidence type="ECO:0000313" key="5">
    <source>
        <dbReference type="Proteomes" id="UP000294360"/>
    </source>
</evidence>
<dbReference type="InterPro" id="IPR051053">
    <property type="entry name" value="ECH/Chromodomain_protein"/>
</dbReference>
<dbReference type="CDD" id="cd06558">
    <property type="entry name" value="crotonase-like"/>
    <property type="match status" value="1"/>
</dbReference>
<evidence type="ECO:0000256" key="2">
    <source>
        <dbReference type="ARBA" id="ARBA00023140"/>
    </source>
</evidence>
<dbReference type="InterPro" id="IPR001753">
    <property type="entry name" value="Enoyl-CoA_hydra/iso"/>
</dbReference>
<dbReference type="Proteomes" id="UP000294360">
    <property type="component" value="Plasmid 2"/>
</dbReference>